<gene>
    <name evidence="1" type="ORF">GCM10010170_034040</name>
</gene>
<dbReference type="RefSeq" id="WP_344613353.1">
    <property type="nucleotide sequence ID" value="NZ_BAAARV010000025.1"/>
</dbReference>
<reference evidence="1 2" key="1">
    <citation type="journal article" date="2019" name="Int. J. Syst. Evol. Microbiol.">
        <title>The Global Catalogue of Microorganisms (GCM) 10K type strain sequencing project: providing services to taxonomists for standard genome sequencing and annotation.</title>
        <authorList>
            <consortium name="The Broad Institute Genomics Platform"/>
            <consortium name="The Broad Institute Genome Sequencing Center for Infectious Disease"/>
            <person name="Wu L."/>
            <person name="Ma J."/>
        </authorList>
    </citation>
    <scope>NUCLEOTIDE SEQUENCE [LARGE SCALE GENOMIC DNA]</scope>
    <source>
        <strain evidence="1 2">JCM 3272</strain>
    </source>
</reference>
<evidence type="ECO:0000313" key="2">
    <source>
        <dbReference type="Proteomes" id="UP001501444"/>
    </source>
</evidence>
<comment type="caution">
    <text evidence="1">The sequence shown here is derived from an EMBL/GenBank/DDBJ whole genome shotgun (WGS) entry which is preliminary data.</text>
</comment>
<proteinExistence type="predicted"/>
<dbReference type="Proteomes" id="UP001501444">
    <property type="component" value="Unassembled WGS sequence"/>
</dbReference>
<organism evidence="1 2">
    <name type="scientific">Dactylosporangium salmoneum</name>
    <dbReference type="NCBI Taxonomy" id="53361"/>
    <lineage>
        <taxon>Bacteria</taxon>
        <taxon>Bacillati</taxon>
        <taxon>Actinomycetota</taxon>
        <taxon>Actinomycetes</taxon>
        <taxon>Micromonosporales</taxon>
        <taxon>Micromonosporaceae</taxon>
        <taxon>Dactylosporangium</taxon>
    </lineage>
</organism>
<dbReference type="EMBL" id="BAAARV010000025">
    <property type="protein sequence ID" value="GAA2346934.1"/>
    <property type="molecule type" value="Genomic_DNA"/>
</dbReference>
<name>A0ABN3G9A8_9ACTN</name>
<protein>
    <submittedName>
        <fullName evidence="1">Uncharacterized protein</fullName>
    </submittedName>
</protein>
<sequence>MADYVGIFPTNAATNQVCTPVAVSSSDRVDGSDIINGAVLIVQAGNTPTNVTFTDPGKTPAGTAAGTVTPQTVAANTSRCWGYRQLVGYIDQASNKVTVNYSSTTTVVAMVVG</sequence>
<accession>A0ABN3G9A8</accession>
<evidence type="ECO:0000313" key="1">
    <source>
        <dbReference type="EMBL" id="GAA2346934.1"/>
    </source>
</evidence>
<keyword evidence="2" id="KW-1185">Reference proteome</keyword>